<reference evidence="3 4" key="1">
    <citation type="submission" date="2023-02" db="EMBL/GenBank/DDBJ databases">
        <title>LHISI_Scaffold_Assembly.</title>
        <authorList>
            <person name="Stuart O.P."/>
            <person name="Cleave R."/>
            <person name="Magrath M.J.L."/>
            <person name="Mikheyev A.S."/>
        </authorList>
    </citation>
    <scope>NUCLEOTIDE SEQUENCE [LARGE SCALE GENOMIC DNA]</scope>
    <source>
        <strain evidence="3">Daus_M_001</strain>
        <tissue evidence="3">Leg muscle</tissue>
    </source>
</reference>
<dbReference type="EMBL" id="JARBHB010000005">
    <property type="protein sequence ID" value="KAJ8882561.1"/>
    <property type="molecule type" value="Genomic_DNA"/>
</dbReference>
<evidence type="ECO:0000313" key="4">
    <source>
        <dbReference type="Proteomes" id="UP001159363"/>
    </source>
</evidence>
<evidence type="ECO:0000313" key="3">
    <source>
        <dbReference type="EMBL" id="KAJ8882561.1"/>
    </source>
</evidence>
<evidence type="ECO:0000256" key="1">
    <source>
        <dbReference type="ARBA" id="ARBA00004123"/>
    </source>
</evidence>
<dbReference type="Gene3D" id="1.10.10.60">
    <property type="entry name" value="Homeodomain-like"/>
    <property type="match status" value="1"/>
</dbReference>
<dbReference type="Pfam" id="PF05225">
    <property type="entry name" value="HTH_psq"/>
    <property type="match status" value="1"/>
</dbReference>
<dbReference type="InterPro" id="IPR009057">
    <property type="entry name" value="Homeodomain-like_sf"/>
</dbReference>
<comment type="subcellular location">
    <subcellularLocation>
        <location evidence="1">Nucleus</location>
    </subcellularLocation>
</comment>
<evidence type="ECO:0000259" key="2">
    <source>
        <dbReference type="Pfam" id="PF05225"/>
    </source>
</evidence>
<keyword evidence="4" id="KW-1185">Reference proteome</keyword>
<protein>
    <recommendedName>
        <fullName evidence="2">HTH psq-type domain-containing protein</fullName>
    </recommendedName>
</protein>
<feature type="domain" description="HTH psq-type" evidence="2">
    <location>
        <begin position="1"/>
        <end position="37"/>
    </location>
</feature>
<proteinExistence type="predicted"/>
<name>A0ABQ9HEF5_9NEOP</name>
<accession>A0ABQ9HEF5</accession>
<dbReference type="SUPFAM" id="SSF46689">
    <property type="entry name" value="Homeodomain-like"/>
    <property type="match status" value="1"/>
</dbReference>
<comment type="caution">
    <text evidence="3">The sequence shown here is derived from an EMBL/GenBank/DDBJ whole genome shotgun (WGS) entry which is preliminary data.</text>
</comment>
<dbReference type="Proteomes" id="UP001159363">
    <property type="component" value="Chromosome 4"/>
</dbReference>
<sequence>MVTAMHTVREGRMSCNMAAITYEIPEATLRKYLNTDPENLPVHGGRFRKVFTPKQLDEPRSYLT</sequence>
<gene>
    <name evidence="3" type="ORF">PR048_014372</name>
</gene>
<dbReference type="InterPro" id="IPR007889">
    <property type="entry name" value="HTH_Psq"/>
</dbReference>
<organism evidence="3 4">
    <name type="scientific">Dryococelus australis</name>
    <dbReference type="NCBI Taxonomy" id="614101"/>
    <lineage>
        <taxon>Eukaryota</taxon>
        <taxon>Metazoa</taxon>
        <taxon>Ecdysozoa</taxon>
        <taxon>Arthropoda</taxon>
        <taxon>Hexapoda</taxon>
        <taxon>Insecta</taxon>
        <taxon>Pterygota</taxon>
        <taxon>Neoptera</taxon>
        <taxon>Polyneoptera</taxon>
        <taxon>Phasmatodea</taxon>
        <taxon>Verophasmatodea</taxon>
        <taxon>Anareolatae</taxon>
        <taxon>Phasmatidae</taxon>
        <taxon>Eurycanthinae</taxon>
        <taxon>Dryococelus</taxon>
    </lineage>
</organism>